<dbReference type="Proteomes" id="UP000053593">
    <property type="component" value="Unassembled WGS sequence"/>
</dbReference>
<protein>
    <submittedName>
        <fullName evidence="2">Uncharacterized protein</fullName>
    </submittedName>
</protein>
<proteinExistence type="predicted"/>
<evidence type="ECO:0000313" key="2">
    <source>
        <dbReference type="EMBL" id="KIK62892.1"/>
    </source>
</evidence>
<evidence type="ECO:0000313" key="3">
    <source>
        <dbReference type="Proteomes" id="UP000053593"/>
    </source>
</evidence>
<keyword evidence="1" id="KW-0812">Transmembrane</keyword>
<dbReference type="EMBL" id="KN834766">
    <property type="protein sequence ID" value="KIK62892.1"/>
    <property type="molecule type" value="Genomic_DNA"/>
</dbReference>
<name>A0A0D0CTU4_9AGAR</name>
<keyword evidence="3" id="KW-1185">Reference proteome</keyword>
<sequence>MAQYTISRIFPPSNEEEPLTVYSIRVTPLMTYAPKVGPTLLIFNVCPRSYPSFWLRSSRFLPDFVIELCSGVRSHTGLNHRLRRSSRRTKRRTALPISTSIHVPILVFGYVSIRFLSGSVIELRYEPSTTPELKAPQMEDRAPDFQRLPALPSWFLATFLSDSSLVPSSNSAQESEAIPYGTIGYAGA</sequence>
<organism evidence="2 3">
    <name type="scientific">Collybiopsis luxurians FD-317 M1</name>
    <dbReference type="NCBI Taxonomy" id="944289"/>
    <lineage>
        <taxon>Eukaryota</taxon>
        <taxon>Fungi</taxon>
        <taxon>Dikarya</taxon>
        <taxon>Basidiomycota</taxon>
        <taxon>Agaricomycotina</taxon>
        <taxon>Agaricomycetes</taxon>
        <taxon>Agaricomycetidae</taxon>
        <taxon>Agaricales</taxon>
        <taxon>Marasmiineae</taxon>
        <taxon>Omphalotaceae</taxon>
        <taxon>Collybiopsis</taxon>
        <taxon>Collybiopsis luxurians</taxon>
    </lineage>
</organism>
<keyword evidence="1" id="KW-1133">Transmembrane helix</keyword>
<dbReference type="HOGENOM" id="CLU_1441196_0_0_1"/>
<gene>
    <name evidence="2" type="ORF">GYMLUDRAFT_990427</name>
</gene>
<accession>A0A0D0CTU4</accession>
<dbReference type="AlphaFoldDB" id="A0A0D0CTU4"/>
<evidence type="ECO:0000256" key="1">
    <source>
        <dbReference type="SAM" id="Phobius"/>
    </source>
</evidence>
<keyword evidence="1" id="KW-0472">Membrane</keyword>
<reference evidence="2 3" key="1">
    <citation type="submission" date="2014-04" db="EMBL/GenBank/DDBJ databases">
        <title>Evolutionary Origins and Diversification of the Mycorrhizal Mutualists.</title>
        <authorList>
            <consortium name="DOE Joint Genome Institute"/>
            <consortium name="Mycorrhizal Genomics Consortium"/>
            <person name="Kohler A."/>
            <person name="Kuo A."/>
            <person name="Nagy L.G."/>
            <person name="Floudas D."/>
            <person name="Copeland A."/>
            <person name="Barry K.W."/>
            <person name="Cichocki N."/>
            <person name="Veneault-Fourrey C."/>
            <person name="LaButti K."/>
            <person name="Lindquist E.A."/>
            <person name="Lipzen A."/>
            <person name="Lundell T."/>
            <person name="Morin E."/>
            <person name="Murat C."/>
            <person name="Riley R."/>
            <person name="Ohm R."/>
            <person name="Sun H."/>
            <person name="Tunlid A."/>
            <person name="Henrissat B."/>
            <person name="Grigoriev I.V."/>
            <person name="Hibbett D.S."/>
            <person name="Martin F."/>
        </authorList>
    </citation>
    <scope>NUCLEOTIDE SEQUENCE [LARGE SCALE GENOMIC DNA]</scope>
    <source>
        <strain evidence="2 3">FD-317 M1</strain>
    </source>
</reference>
<feature type="transmembrane region" description="Helical" evidence="1">
    <location>
        <begin position="93"/>
        <end position="113"/>
    </location>
</feature>